<feature type="transmembrane region" description="Helical" evidence="1">
    <location>
        <begin position="7"/>
        <end position="29"/>
    </location>
</feature>
<keyword evidence="1" id="KW-0812">Transmembrane</keyword>
<reference evidence="2 3" key="1">
    <citation type="journal article" date="2012" name="J. Bacteriol.">
        <title>Complete genome sequence of Mycoplasma haemocanis strain Illinois.</title>
        <authorList>
            <person name="do Nascimento N.C."/>
            <person name="Guimaraes A.M."/>
            <person name="Santos A.P."/>
            <person name="Sanmiguel P.J."/>
            <person name="Messick J.B."/>
        </authorList>
    </citation>
    <scope>NUCLEOTIDE SEQUENCE [LARGE SCALE GENOMIC DNA]</scope>
    <source>
        <strain evidence="2 3">Illinois</strain>
    </source>
</reference>
<evidence type="ECO:0000256" key="1">
    <source>
        <dbReference type="SAM" id="Phobius"/>
    </source>
</evidence>
<sequence>MYLGMSLITKAGIALVGSVGAIGGSYLLYSNISSNYETFKSKIETSQKTLIKNNEAQWNVKVSLYGKSNNTHKITINNQEKNSITKEELSSWCSKQLNQKYSDESKSLFSTFEKWCLTPDIKEALSKENGTLIPAEDPLNTEWQSQITSKSAKVQSDLISALKLPVENTNTVRPETLRDWCKENIKKEYISETENNYPLTKDWCLKAK</sequence>
<protein>
    <submittedName>
        <fullName evidence="2">Uncharacterized protein</fullName>
    </submittedName>
</protein>
<proteinExistence type="predicted"/>
<evidence type="ECO:0000313" key="3">
    <source>
        <dbReference type="Proteomes" id="UP000009135"/>
    </source>
</evidence>
<keyword evidence="3" id="KW-1185">Reference proteome</keyword>
<keyword evidence="1" id="KW-0472">Membrane</keyword>
<evidence type="ECO:0000313" key="2">
    <source>
        <dbReference type="EMBL" id="AEW45269.2"/>
    </source>
</evidence>
<organism evidence="2 3">
    <name type="scientific">Mycoplasma haemocanis (strain Illinois)</name>
    <dbReference type="NCBI Taxonomy" id="1111676"/>
    <lineage>
        <taxon>Bacteria</taxon>
        <taxon>Bacillati</taxon>
        <taxon>Mycoplasmatota</taxon>
        <taxon>Mollicutes</taxon>
        <taxon>Mycoplasmataceae</taxon>
        <taxon>Mycoplasma</taxon>
    </lineage>
</organism>
<dbReference type="Proteomes" id="UP000009135">
    <property type="component" value="Chromosome"/>
</dbReference>
<name>H6N6J7_MYCHN</name>
<dbReference type="EMBL" id="CP003199">
    <property type="protein sequence ID" value="AEW45269.2"/>
    <property type="molecule type" value="Genomic_DNA"/>
</dbReference>
<dbReference type="AlphaFoldDB" id="H6N6J7"/>
<accession>H6N6J7</accession>
<dbReference type="HOGENOM" id="CLU_098620_2_0_14"/>
<dbReference type="STRING" id="1111676.MHC_02015"/>
<dbReference type="KEGG" id="mhe:MHC_02015"/>
<keyword evidence="1" id="KW-1133">Transmembrane helix</keyword>
<gene>
    <name evidence="2" type="ordered locus">MHC_02015</name>
</gene>